<feature type="coiled-coil region" evidence="2">
    <location>
        <begin position="664"/>
        <end position="742"/>
    </location>
</feature>
<keyword evidence="2" id="KW-0175">Coiled coil</keyword>
<feature type="region of interest" description="Disordered" evidence="3">
    <location>
        <begin position="1"/>
        <end position="70"/>
    </location>
</feature>
<dbReference type="InterPro" id="IPR013103">
    <property type="entry name" value="RVT_2"/>
</dbReference>
<dbReference type="Pfam" id="PF14541">
    <property type="entry name" value="TAXi_C"/>
    <property type="match status" value="1"/>
</dbReference>
<dbReference type="PANTHER" id="PTHR11439">
    <property type="entry name" value="GAG-POL-RELATED RETROTRANSPOSON"/>
    <property type="match status" value="1"/>
</dbReference>
<evidence type="ECO:0000313" key="8">
    <source>
        <dbReference type="Proteomes" id="UP001172457"/>
    </source>
</evidence>
<dbReference type="SUPFAM" id="SSF50630">
    <property type="entry name" value="Acid proteases"/>
    <property type="match status" value="1"/>
</dbReference>
<evidence type="ECO:0000256" key="2">
    <source>
        <dbReference type="SAM" id="Coils"/>
    </source>
</evidence>
<dbReference type="Pfam" id="PF14543">
    <property type="entry name" value="TAXi_N"/>
    <property type="match status" value="1"/>
</dbReference>
<dbReference type="Proteomes" id="UP001172457">
    <property type="component" value="Chromosome 8"/>
</dbReference>
<evidence type="ECO:0000259" key="6">
    <source>
        <dbReference type="Pfam" id="PF14543"/>
    </source>
</evidence>
<dbReference type="InterPro" id="IPR032861">
    <property type="entry name" value="TAXi_N"/>
</dbReference>
<evidence type="ECO:0000256" key="3">
    <source>
        <dbReference type="SAM" id="MobiDB-lite"/>
    </source>
</evidence>
<feature type="compositionally biased region" description="Polar residues" evidence="3">
    <location>
        <begin position="768"/>
        <end position="777"/>
    </location>
</feature>
<dbReference type="InterPro" id="IPR021109">
    <property type="entry name" value="Peptidase_aspartic_dom_sf"/>
</dbReference>
<dbReference type="Gene3D" id="2.40.70.10">
    <property type="entry name" value="Acid Proteases"/>
    <property type="match status" value="2"/>
</dbReference>
<comment type="caution">
    <text evidence="7">The sequence shown here is derived from an EMBL/GenBank/DDBJ whole genome shotgun (WGS) entry which is preliminary data.</text>
</comment>
<sequence length="1566" mass="176465">MLDTESPASPPTPLIPESAPSIPSTPPPVFDFPGPPSDPVPTPPPTPESPAASTDPGSSTSEPVRRSDRVRQVPAHLRDYHCYATLLSNHEPTSYKEAASCSHWQAAMQEELCALPKAQTWDPIPLPPGKRPIGSKWVFKIKTKSDGSIDRYKARLVAKGFNQEYGIDFEETFAPVARVTSVRSLLAIAATKHWPLFQMDVKNAFLNGDLSEEVYMTPPPGVSLPTGHVCRLRKALYGLKQAPRAWFEKFSKTVLSLGFSASNYDSGLFTRTTDSGSILLLLYVDDMIITGADSTGIASLKQSLSSSFEMKDLGDLHYFLGLEVLSDASGIYLCQVKYVSDLLSKAGFSDNKVASTPLEHNLHLAPNAGAPLQDPTRYRQLVGSLVYLTVTRPDIAYAVHTVSQFMAAPCSDHYAAGFSDADWDSDMTDRRSTTGYCFFLGDSLISWRSKKQSLTARSNTEAEYRALTDSSQELIWLRWLLSDMGVPQLSPTPLWCDNNSAIQITHNDVFHERTKHIEIDCHFIRQHVVRNTIQLHLISTLDQPADIFTKAHFPGRFRELVNKLNLSGLIKMSTVLTNLDMGRMYLSRKEDRDAYILEFMNATVPNPFKDEMHKLKLRVSELEDENKKLNQQVFDIKLGANTMKYDFENQTKLYTLQKKEMEVLKLKLRESEKVEEKQKSLELNNAKLSKKISELDMLLKREKEKNADKDFLINKKFFEIEIRKLTKKLSELLTEAMKEQNMKASLHKKLDATLQERSKLADRDNLSEQEVSSNKSIKSPDHIHSSNLSVDYSSDNQLFKRVKMVWKVKGSTEKVDQAKLFVPKRRVQKNNVFTDKSFGKPDLFYFVPICLNALIKGECLHTGMACKQFSLGPVLKGVGLIFVNQTQIQQENPSPKLKFKEKRKELSLCGSKVEWSSSRSTANHGTKGVKDHYMIHRLVREKKVRISKLFGWKKVTWKSDQIVRRRNKLKVKPNIAPIKLGAPKPKVAFATGVKTNERYVPKKIQPSIDPLDKGKSKLGVDESPDKMTHNVTSNKIPTSVKVSNQFAILEEDEQWVLDKKVIDFFIDKRGIGLEPTVVNSWNRRKLDYFVGQWARVYGKEPDGSLRGFKLPDRVVVSDDDGDASVDESDDDVLSDREVRKLTEMRAEMVPAVGGGERRSRNGRRPMDGRSRLTFISLEHEAMAHYLPPYSSVVAPVNKHIDASKPLYSIQIMTTYVNMQFSHANFLIDIDAPFIWHNCIVQWNIRPDSCPRNTICTSPVSCEEYQCTNVRTSYSYKNPSCPPVNNASTLPGWGYCTCPVTTVNPVTGSCGESMLNYEDFTVNTSNGRNVFPNFYGFYPNAACAPSSSFESFPATVTGVMALSSSPYAMPRYLYDPLKRIIGLCLPSTLSTPGVLFYGNGPYYLLPHSDVDVRSFLSYTSLIKRLDSFGYFIRVYAIVIKNRYIDLLGNITTTKLSTIDPYTTLRSDIYNRVVRRFSKVTKRIPRAKSVEPFGLCFSTFSYGTRVSIKVPDIKLSLQDGKKWIISKANSIKQMTKDVACLAIVDGGPTSEPAIVIGTHQFEDNFLKD</sequence>
<proteinExistence type="inferred from homology"/>
<feature type="domain" description="Xylanase inhibitor N-terminal" evidence="6">
    <location>
        <begin position="1222"/>
        <end position="1398"/>
    </location>
</feature>
<feature type="region of interest" description="Disordered" evidence="3">
    <location>
        <begin position="1011"/>
        <end position="1032"/>
    </location>
</feature>
<reference evidence="7" key="1">
    <citation type="submission" date="2023-03" db="EMBL/GenBank/DDBJ databases">
        <title>Chromosome-scale reference genome and RAD-based genetic map of yellow starthistle (Centaurea solstitialis) reveal putative structural variation and QTLs associated with invader traits.</title>
        <authorList>
            <person name="Reatini B."/>
            <person name="Cang F.A."/>
            <person name="Jiang Q."/>
            <person name="Mckibben M.T.W."/>
            <person name="Barker M.S."/>
            <person name="Rieseberg L.H."/>
            <person name="Dlugosch K.M."/>
        </authorList>
    </citation>
    <scope>NUCLEOTIDE SEQUENCE</scope>
    <source>
        <strain evidence="7">CAN-66</strain>
        <tissue evidence="7">Leaf</tissue>
    </source>
</reference>
<evidence type="ECO:0000259" key="5">
    <source>
        <dbReference type="Pfam" id="PF14541"/>
    </source>
</evidence>
<dbReference type="InterPro" id="IPR032799">
    <property type="entry name" value="TAXi_C"/>
</dbReference>
<feature type="compositionally biased region" description="Basic and acidic residues" evidence="3">
    <location>
        <begin position="1011"/>
        <end position="1028"/>
    </location>
</feature>
<evidence type="ECO:0008006" key="9">
    <source>
        <dbReference type="Google" id="ProtNLM"/>
    </source>
</evidence>
<dbReference type="PANTHER" id="PTHR11439:SF461">
    <property type="entry name" value="OS10G0432200 PROTEIN"/>
    <property type="match status" value="1"/>
</dbReference>
<feature type="region of interest" description="Disordered" evidence="3">
    <location>
        <begin position="759"/>
        <end position="782"/>
    </location>
</feature>
<accession>A0AA38SGF6</accession>
<comment type="similarity">
    <text evidence="1">Belongs to the peptidase A1 family.</text>
</comment>
<feature type="domain" description="Xylanase inhibitor C-terminal" evidence="5">
    <location>
        <begin position="1429"/>
        <end position="1564"/>
    </location>
</feature>
<evidence type="ECO:0000259" key="4">
    <source>
        <dbReference type="Pfam" id="PF07727"/>
    </source>
</evidence>
<dbReference type="SUPFAM" id="SSF56672">
    <property type="entry name" value="DNA/RNA polymerases"/>
    <property type="match status" value="1"/>
</dbReference>
<protein>
    <recommendedName>
        <fullName evidence="9">Reverse transcriptase Ty1/copia-type domain-containing protein</fullName>
    </recommendedName>
</protein>
<evidence type="ECO:0000313" key="7">
    <source>
        <dbReference type="EMBL" id="KAJ9538383.1"/>
    </source>
</evidence>
<dbReference type="EMBL" id="JARYMX010000008">
    <property type="protein sequence ID" value="KAJ9538383.1"/>
    <property type="molecule type" value="Genomic_DNA"/>
</dbReference>
<dbReference type="CDD" id="cd09272">
    <property type="entry name" value="RNase_HI_RT_Ty1"/>
    <property type="match status" value="1"/>
</dbReference>
<dbReference type="Pfam" id="PF07727">
    <property type="entry name" value="RVT_2"/>
    <property type="match status" value="1"/>
</dbReference>
<gene>
    <name evidence="7" type="ORF">OSB04_031116</name>
</gene>
<evidence type="ECO:0000256" key="1">
    <source>
        <dbReference type="ARBA" id="ARBA00007447"/>
    </source>
</evidence>
<keyword evidence="8" id="KW-1185">Reference proteome</keyword>
<dbReference type="InterPro" id="IPR043502">
    <property type="entry name" value="DNA/RNA_pol_sf"/>
</dbReference>
<organism evidence="7 8">
    <name type="scientific">Centaurea solstitialis</name>
    <name type="common">yellow star-thistle</name>
    <dbReference type="NCBI Taxonomy" id="347529"/>
    <lineage>
        <taxon>Eukaryota</taxon>
        <taxon>Viridiplantae</taxon>
        <taxon>Streptophyta</taxon>
        <taxon>Embryophyta</taxon>
        <taxon>Tracheophyta</taxon>
        <taxon>Spermatophyta</taxon>
        <taxon>Magnoliopsida</taxon>
        <taxon>eudicotyledons</taxon>
        <taxon>Gunneridae</taxon>
        <taxon>Pentapetalae</taxon>
        <taxon>asterids</taxon>
        <taxon>campanulids</taxon>
        <taxon>Asterales</taxon>
        <taxon>Asteraceae</taxon>
        <taxon>Carduoideae</taxon>
        <taxon>Cardueae</taxon>
        <taxon>Centaureinae</taxon>
        <taxon>Centaurea</taxon>
    </lineage>
</organism>
<feature type="compositionally biased region" description="Pro residues" evidence="3">
    <location>
        <begin position="23"/>
        <end position="48"/>
    </location>
</feature>
<name>A0AA38SGF6_9ASTR</name>
<feature type="domain" description="Reverse transcriptase Ty1/copia-type" evidence="4">
    <location>
        <begin position="119"/>
        <end position="359"/>
    </location>
</feature>